<evidence type="ECO:0000313" key="2">
    <source>
        <dbReference type="EMBL" id="GAA4829952.1"/>
    </source>
</evidence>
<keyword evidence="3" id="KW-1185">Reference proteome</keyword>
<feature type="signal peptide" evidence="1">
    <location>
        <begin position="1"/>
        <end position="19"/>
    </location>
</feature>
<proteinExistence type="predicted"/>
<dbReference type="EMBL" id="BAABJX010000022">
    <property type="protein sequence ID" value="GAA4829952.1"/>
    <property type="molecule type" value="Genomic_DNA"/>
</dbReference>
<dbReference type="RefSeq" id="WP_345370421.1">
    <property type="nucleotide sequence ID" value="NZ_BAABJX010000022.1"/>
</dbReference>
<accession>A0ABP9D4Z5</accession>
<reference evidence="3" key="1">
    <citation type="journal article" date="2019" name="Int. J. Syst. Evol. Microbiol.">
        <title>The Global Catalogue of Microorganisms (GCM) 10K type strain sequencing project: providing services to taxonomists for standard genome sequencing and annotation.</title>
        <authorList>
            <consortium name="The Broad Institute Genomics Platform"/>
            <consortium name="The Broad Institute Genome Sequencing Center for Infectious Disease"/>
            <person name="Wu L."/>
            <person name="Ma J."/>
        </authorList>
    </citation>
    <scope>NUCLEOTIDE SEQUENCE [LARGE SCALE GENOMIC DNA]</scope>
    <source>
        <strain evidence="3">JCM 18326</strain>
    </source>
</reference>
<evidence type="ECO:0000313" key="3">
    <source>
        <dbReference type="Proteomes" id="UP001500298"/>
    </source>
</evidence>
<organism evidence="2 3">
    <name type="scientific">Algivirga pacifica</name>
    <dbReference type="NCBI Taxonomy" id="1162670"/>
    <lineage>
        <taxon>Bacteria</taxon>
        <taxon>Pseudomonadati</taxon>
        <taxon>Bacteroidota</taxon>
        <taxon>Cytophagia</taxon>
        <taxon>Cytophagales</taxon>
        <taxon>Flammeovirgaceae</taxon>
        <taxon>Algivirga</taxon>
    </lineage>
</organism>
<evidence type="ECO:0008006" key="4">
    <source>
        <dbReference type="Google" id="ProtNLM"/>
    </source>
</evidence>
<gene>
    <name evidence="2" type="ORF">GCM10023331_14010</name>
</gene>
<comment type="caution">
    <text evidence="2">The sequence shown here is derived from an EMBL/GenBank/DDBJ whole genome shotgun (WGS) entry which is preliminary data.</text>
</comment>
<feature type="chain" id="PRO_5045511687" description="Outer membrane protein beta-barrel domain-containing protein" evidence="1">
    <location>
        <begin position="20"/>
        <end position="259"/>
    </location>
</feature>
<sequence>MKKIIYSWILCLYPLFSYAQDSIPPDAYPVKHSLGLHLHSLVNQTLDHSISSLTYLGGGIGGGVSYEATHPKRFQQVKLHTGLNAMGPITGNELSDALQGAFHFIIGYDYLRSIIRQPSYRLLLGPSFISQSNIRYNTLLSNSAVTYDSFSGLTLSGRLEASLPIRHRTLRPYLQTQLGILGLGIRPFYATTLKVDTLYTYLATIGNHPFFLNELGINYPLQNGNALALSYTWNYYSVHEFNTVWNATHFLRFSLFFDL</sequence>
<name>A0ABP9D4Z5_9BACT</name>
<dbReference type="Proteomes" id="UP001500298">
    <property type="component" value="Unassembled WGS sequence"/>
</dbReference>
<keyword evidence="1" id="KW-0732">Signal</keyword>
<protein>
    <recommendedName>
        <fullName evidence="4">Outer membrane protein beta-barrel domain-containing protein</fullName>
    </recommendedName>
</protein>
<evidence type="ECO:0000256" key="1">
    <source>
        <dbReference type="SAM" id="SignalP"/>
    </source>
</evidence>